<dbReference type="EMBL" id="JANUGU010000008">
    <property type="protein sequence ID" value="MCS0660476.1"/>
    <property type="molecule type" value="Genomic_DNA"/>
</dbReference>
<dbReference type="Proteomes" id="UP001204621">
    <property type="component" value="Unassembled WGS sequence"/>
</dbReference>
<gene>
    <name evidence="1" type="ORF">NX778_20590</name>
</gene>
<evidence type="ECO:0000313" key="2">
    <source>
        <dbReference type="Proteomes" id="UP001204621"/>
    </source>
</evidence>
<keyword evidence="2" id="KW-1185">Reference proteome</keyword>
<evidence type="ECO:0000313" key="1">
    <source>
        <dbReference type="EMBL" id="MCS0660476.1"/>
    </source>
</evidence>
<dbReference type="RefSeq" id="WP_258813663.1">
    <property type="nucleotide sequence ID" value="NZ_JANUGU010000008.1"/>
</dbReference>
<organism evidence="1 2">
    <name type="scientific">Massilia terrae</name>
    <dbReference type="NCBI Taxonomy" id="1811224"/>
    <lineage>
        <taxon>Bacteria</taxon>
        <taxon>Pseudomonadati</taxon>
        <taxon>Pseudomonadota</taxon>
        <taxon>Betaproteobacteria</taxon>
        <taxon>Burkholderiales</taxon>
        <taxon>Oxalobacteraceae</taxon>
        <taxon>Telluria group</taxon>
        <taxon>Massilia</taxon>
    </lineage>
</organism>
<comment type="caution">
    <text evidence="1">The sequence shown here is derived from an EMBL/GenBank/DDBJ whole genome shotgun (WGS) entry which is preliminary data.</text>
</comment>
<proteinExistence type="predicted"/>
<sequence length="140" mass="15687">MTKHLTPAQIPELAETWTSLQRYAPLRPIQTADDFERVAALAQILAETVGDDASHPLYSLFELTMSLIEKWEDAHLRLPEAEPRDVLRCLLEANDLEPTDLGDVAAPELLGDILSGQRDIDEDLAKALSKRFHIDVKAFI</sequence>
<name>A0ABT2D2K4_9BURK</name>
<protein>
    <submittedName>
        <fullName evidence="1">Transcriptional regulator</fullName>
    </submittedName>
</protein>
<reference evidence="1 2" key="1">
    <citation type="submission" date="2022-08" db="EMBL/GenBank/DDBJ databases">
        <title>Reclassification of Massilia species as members of the genera Telluria, Duganella, Pseudoduganella, Mokoshia gen. nov. and Zemynaea gen. nov. using orthogonal and non-orthogonal genome-based approaches.</title>
        <authorList>
            <person name="Bowman J.P."/>
        </authorList>
    </citation>
    <scope>NUCLEOTIDE SEQUENCE [LARGE SCALE GENOMIC DNA]</scope>
    <source>
        <strain evidence="1 2">JCM 31606</strain>
    </source>
</reference>
<accession>A0ABT2D2K4</accession>